<dbReference type="RefSeq" id="WP_219352725.1">
    <property type="nucleotide sequence ID" value="NZ_CP080034.1"/>
</dbReference>
<dbReference type="Pfam" id="PF12680">
    <property type="entry name" value="SnoaL_2"/>
    <property type="match status" value="1"/>
</dbReference>
<accession>A0ABX8TF61</accession>
<reference evidence="2 3" key="1">
    <citation type="submission" date="2021-07" db="EMBL/GenBank/DDBJ databases">
        <title>Isolation and characterization of bacteria from a gold mining with a capacity of golden bioaccumulation.</title>
        <authorList>
            <person name="Yang X.J."/>
        </authorList>
    </citation>
    <scope>NUCLEOTIDE SEQUENCE [LARGE SCALE GENOMIC DNA]</scope>
    <source>
        <strain evidence="2 3">Au29</strain>
    </source>
</reference>
<evidence type="ECO:0000259" key="1">
    <source>
        <dbReference type="Pfam" id="PF12680"/>
    </source>
</evidence>
<dbReference type="EMBL" id="CP080034">
    <property type="protein sequence ID" value="QYC09832.1"/>
    <property type="molecule type" value="Genomic_DNA"/>
</dbReference>
<organism evidence="2 3">
    <name type="scientific">Brevundimonas nasdae</name>
    <dbReference type="NCBI Taxonomy" id="172043"/>
    <lineage>
        <taxon>Bacteria</taxon>
        <taxon>Pseudomonadati</taxon>
        <taxon>Pseudomonadota</taxon>
        <taxon>Alphaproteobacteria</taxon>
        <taxon>Caulobacterales</taxon>
        <taxon>Caulobacteraceae</taxon>
        <taxon>Brevundimonas</taxon>
    </lineage>
</organism>
<protein>
    <submittedName>
        <fullName evidence="2">Nuclear transport factor 2 family protein</fullName>
    </submittedName>
</protein>
<keyword evidence="3" id="KW-1185">Reference proteome</keyword>
<sequence>MTDAIRPAVIEFFRRTACESPPDISALFSEDVDWHVAGDVDAVSWIGRKTGRKGVAEFYQAIRDLIVSERFEVTEILVQGNRAIALGELESRVKSTGKLIVSEFAFDLTFRDGLIVRFRMFEDSFAVAQAAV</sequence>
<feature type="domain" description="SnoaL-like" evidence="1">
    <location>
        <begin position="11"/>
        <end position="117"/>
    </location>
</feature>
<proteinExistence type="predicted"/>
<dbReference type="PANTHER" id="PTHR41252:SF1">
    <property type="entry name" value="BLR2505 PROTEIN"/>
    <property type="match status" value="1"/>
</dbReference>
<evidence type="ECO:0000313" key="3">
    <source>
        <dbReference type="Proteomes" id="UP000824334"/>
    </source>
</evidence>
<name>A0ABX8TF61_9CAUL</name>
<dbReference type="InterPro" id="IPR037401">
    <property type="entry name" value="SnoaL-like"/>
</dbReference>
<evidence type="ECO:0000313" key="2">
    <source>
        <dbReference type="EMBL" id="QYC09832.1"/>
    </source>
</evidence>
<dbReference type="GeneID" id="94376562"/>
<dbReference type="PANTHER" id="PTHR41252">
    <property type="entry name" value="BLR2505 PROTEIN"/>
    <property type="match status" value="1"/>
</dbReference>
<gene>
    <name evidence="2" type="ORF">KWG56_14835</name>
</gene>
<dbReference type="Proteomes" id="UP000824334">
    <property type="component" value="Chromosome"/>
</dbReference>